<dbReference type="AlphaFoldDB" id="A0AAV8U0U5"/>
<dbReference type="Proteomes" id="UP001159364">
    <property type="component" value="Linkage Group LG02"/>
</dbReference>
<evidence type="ECO:0000256" key="9">
    <source>
        <dbReference type="SAM" id="Phobius"/>
    </source>
</evidence>
<dbReference type="Gene3D" id="3.80.10.10">
    <property type="entry name" value="Ribonuclease Inhibitor"/>
    <property type="match status" value="1"/>
</dbReference>
<comment type="subcellular location">
    <subcellularLocation>
        <location evidence="1">Membrane</location>
    </subcellularLocation>
</comment>
<evidence type="ECO:0000256" key="1">
    <source>
        <dbReference type="ARBA" id="ARBA00004370"/>
    </source>
</evidence>
<dbReference type="SUPFAM" id="SSF52058">
    <property type="entry name" value="L domain-like"/>
    <property type="match status" value="1"/>
</dbReference>
<keyword evidence="4" id="KW-0677">Repeat</keyword>
<dbReference type="Gene3D" id="3.30.200.20">
    <property type="entry name" value="Phosphorylase Kinase, domain 1"/>
    <property type="match status" value="1"/>
</dbReference>
<dbReference type="PANTHER" id="PTHR48007:SF79">
    <property type="entry name" value="(WILD MALAYSIAN BANANA) HYPOTHETICAL PROTEIN"/>
    <property type="match status" value="1"/>
</dbReference>
<evidence type="ECO:0000256" key="7">
    <source>
        <dbReference type="PROSITE-ProRule" id="PRU10141"/>
    </source>
</evidence>
<evidence type="ECO:0000256" key="2">
    <source>
        <dbReference type="ARBA" id="ARBA00022614"/>
    </source>
</evidence>
<dbReference type="InterPro" id="IPR046959">
    <property type="entry name" value="PRK1-6/SRF4-like"/>
</dbReference>
<keyword evidence="7" id="KW-0067">ATP-binding</keyword>
<accession>A0AAV8U0U5</accession>
<reference evidence="12 13" key="1">
    <citation type="submission" date="2021-09" db="EMBL/GenBank/DDBJ databases">
        <title>Genomic insights and catalytic innovation underlie evolution of tropane alkaloids biosynthesis.</title>
        <authorList>
            <person name="Wang Y.-J."/>
            <person name="Tian T."/>
            <person name="Huang J.-P."/>
            <person name="Huang S.-X."/>
        </authorList>
    </citation>
    <scope>NUCLEOTIDE SEQUENCE [LARGE SCALE GENOMIC DNA]</scope>
    <source>
        <strain evidence="12">KIB-2018</strain>
        <tissue evidence="12">Leaf</tissue>
    </source>
</reference>
<protein>
    <recommendedName>
        <fullName evidence="11">Protein kinase domain-containing protein</fullName>
    </recommendedName>
</protein>
<dbReference type="InterPro" id="IPR017441">
    <property type="entry name" value="Protein_kinase_ATP_BS"/>
</dbReference>
<keyword evidence="6 9" id="KW-0472">Membrane</keyword>
<dbReference type="PROSITE" id="PS00107">
    <property type="entry name" value="PROTEIN_KINASE_ATP"/>
    <property type="match status" value="1"/>
</dbReference>
<sequence length="637" mass="70088">MDRAPIRGLLISIFLIFPMANSEAENVKQALLKFIEILAAGNPPTDPSWGWNNASDPCNGPSNGTWKGLTCKSQRVSKLVLEGLNFIGKIDSSSLCTSSSLAVLSLKGNKIIGTLSEDIGNCRSLTHLYLNGNQFSGGIPVSLSRLVNLKKLDISDNEFSGEIPDLFRISGLLVFLVQNNQLNGSIPHLDFSNLEEFNVSNNNLSGPVPDFKGKFPADSFVGNVELCGAPLSNACPPSAPALAAPPALAPPPNLPSKEEGKRSLKHPFLVYLAYIIVLAIVLILVALKLVSKSRQRERNIDAAKKTTSAENDSKSSTRGRRSEYSITSAESGRTSTSLVILSNPVVKDLKFEDLLRASAELLGRGKHGSLYKVRLDNGVILVVKRIKDWGISAEDFMRRMRRIDSVKHTRVLPVVALYCSKEEKLLVYEYQRNGSLFNLLHESGQLFDWASRLSVALNIAEALASMHKELRDDGIAHGNLKSTNVLFNNSMEPSISEYGLMIYARQDQSDNFKQNVLNGDSAYSTFKVDVYSLGVILLELLTGKLMQNNDFDLARWVHSVVREEWTVEVFDRTLISQGASEERMVNLLQVALQCINPSPNERPSISQVAAMINTIKVDEDRSMSSEACFASTRNEKA</sequence>
<organism evidence="12 13">
    <name type="scientific">Erythroxylum novogranatense</name>
    <dbReference type="NCBI Taxonomy" id="1862640"/>
    <lineage>
        <taxon>Eukaryota</taxon>
        <taxon>Viridiplantae</taxon>
        <taxon>Streptophyta</taxon>
        <taxon>Embryophyta</taxon>
        <taxon>Tracheophyta</taxon>
        <taxon>Spermatophyta</taxon>
        <taxon>Magnoliopsida</taxon>
        <taxon>eudicotyledons</taxon>
        <taxon>Gunneridae</taxon>
        <taxon>Pentapetalae</taxon>
        <taxon>rosids</taxon>
        <taxon>fabids</taxon>
        <taxon>Malpighiales</taxon>
        <taxon>Erythroxylaceae</taxon>
        <taxon>Erythroxylum</taxon>
    </lineage>
</organism>
<evidence type="ECO:0000256" key="10">
    <source>
        <dbReference type="SAM" id="SignalP"/>
    </source>
</evidence>
<dbReference type="GO" id="GO:0004672">
    <property type="term" value="F:protein kinase activity"/>
    <property type="evidence" value="ECO:0007669"/>
    <property type="project" value="InterPro"/>
</dbReference>
<dbReference type="GO" id="GO:0016020">
    <property type="term" value="C:membrane"/>
    <property type="evidence" value="ECO:0007669"/>
    <property type="project" value="UniProtKB-SubCell"/>
</dbReference>
<dbReference type="InterPro" id="IPR011009">
    <property type="entry name" value="Kinase-like_dom_sf"/>
</dbReference>
<dbReference type="EMBL" id="JAIWQS010000002">
    <property type="protein sequence ID" value="KAJ8772927.1"/>
    <property type="molecule type" value="Genomic_DNA"/>
</dbReference>
<feature type="region of interest" description="Disordered" evidence="8">
    <location>
        <begin position="298"/>
        <end position="328"/>
    </location>
</feature>
<evidence type="ECO:0000256" key="5">
    <source>
        <dbReference type="ARBA" id="ARBA00022989"/>
    </source>
</evidence>
<keyword evidence="3 9" id="KW-0812">Transmembrane</keyword>
<dbReference type="InterPro" id="IPR000719">
    <property type="entry name" value="Prot_kinase_dom"/>
</dbReference>
<proteinExistence type="predicted"/>
<dbReference type="PANTHER" id="PTHR48007">
    <property type="entry name" value="LEUCINE-RICH REPEAT RECEPTOR-LIKE PROTEIN KINASE PXC1"/>
    <property type="match status" value="1"/>
</dbReference>
<feature type="domain" description="Protein kinase" evidence="11">
    <location>
        <begin position="356"/>
        <end position="615"/>
    </location>
</feature>
<dbReference type="PROSITE" id="PS50011">
    <property type="entry name" value="PROTEIN_KINASE_DOM"/>
    <property type="match status" value="1"/>
</dbReference>
<evidence type="ECO:0000313" key="12">
    <source>
        <dbReference type="EMBL" id="KAJ8772927.1"/>
    </source>
</evidence>
<feature type="transmembrane region" description="Helical" evidence="9">
    <location>
        <begin position="268"/>
        <end position="290"/>
    </location>
</feature>
<keyword evidence="10" id="KW-0732">Signal</keyword>
<dbReference type="GO" id="GO:0005524">
    <property type="term" value="F:ATP binding"/>
    <property type="evidence" value="ECO:0007669"/>
    <property type="project" value="UniProtKB-UniRule"/>
</dbReference>
<dbReference type="Pfam" id="PF00069">
    <property type="entry name" value="Pkinase"/>
    <property type="match status" value="1"/>
</dbReference>
<keyword evidence="13" id="KW-1185">Reference proteome</keyword>
<gene>
    <name evidence="12" type="ORF">K2173_028104</name>
</gene>
<evidence type="ECO:0000256" key="3">
    <source>
        <dbReference type="ARBA" id="ARBA00022692"/>
    </source>
</evidence>
<dbReference type="InterPro" id="IPR032675">
    <property type="entry name" value="LRR_dom_sf"/>
</dbReference>
<evidence type="ECO:0000259" key="11">
    <source>
        <dbReference type="PROSITE" id="PS50011"/>
    </source>
</evidence>
<dbReference type="Gene3D" id="1.10.510.10">
    <property type="entry name" value="Transferase(Phosphotransferase) domain 1"/>
    <property type="match status" value="1"/>
</dbReference>
<dbReference type="InterPro" id="IPR001611">
    <property type="entry name" value="Leu-rich_rpt"/>
</dbReference>
<dbReference type="Pfam" id="PF00560">
    <property type="entry name" value="LRR_1"/>
    <property type="match status" value="3"/>
</dbReference>
<feature type="compositionally biased region" description="Basic and acidic residues" evidence="8">
    <location>
        <begin position="311"/>
        <end position="323"/>
    </location>
</feature>
<evidence type="ECO:0000256" key="6">
    <source>
        <dbReference type="ARBA" id="ARBA00023136"/>
    </source>
</evidence>
<dbReference type="SUPFAM" id="SSF56112">
    <property type="entry name" value="Protein kinase-like (PK-like)"/>
    <property type="match status" value="1"/>
</dbReference>
<feature type="binding site" evidence="7">
    <location>
        <position position="384"/>
    </location>
    <ligand>
        <name>ATP</name>
        <dbReference type="ChEBI" id="CHEBI:30616"/>
    </ligand>
</feature>
<keyword evidence="5 9" id="KW-1133">Transmembrane helix</keyword>
<dbReference type="FunFam" id="3.80.10.10:FF:000383">
    <property type="entry name" value="Leucine-rich repeat receptor protein kinase EMS1"/>
    <property type="match status" value="1"/>
</dbReference>
<feature type="signal peptide" evidence="10">
    <location>
        <begin position="1"/>
        <end position="24"/>
    </location>
</feature>
<evidence type="ECO:0000256" key="8">
    <source>
        <dbReference type="SAM" id="MobiDB-lite"/>
    </source>
</evidence>
<evidence type="ECO:0000313" key="13">
    <source>
        <dbReference type="Proteomes" id="UP001159364"/>
    </source>
</evidence>
<keyword evidence="2" id="KW-0433">Leucine-rich repeat</keyword>
<keyword evidence="7" id="KW-0547">Nucleotide-binding</keyword>
<evidence type="ECO:0000256" key="4">
    <source>
        <dbReference type="ARBA" id="ARBA00022737"/>
    </source>
</evidence>
<comment type="caution">
    <text evidence="12">The sequence shown here is derived from an EMBL/GenBank/DDBJ whole genome shotgun (WGS) entry which is preliminary data.</text>
</comment>
<feature type="chain" id="PRO_5043339375" description="Protein kinase domain-containing protein" evidence="10">
    <location>
        <begin position="25"/>
        <end position="637"/>
    </location>
</feature>
<name>A0AAV8U0U5_9ROSI</name>